<proteinExistence type="predicted"/>
<dbReference type="Gene3D" id="2.60.450.10">
    <property type="entry name" value="Lipopolysaccharide (LPS) transport protein A like domain"/>
    <property type="match status" value="1"/>
</dbReference>
<evidence type="ECO:0000259" key="4">
    <source>
        <dbReference type="Pfam" id="PF03968"/>
    </source>
</evidence>
<dbReference type="RefSeq" id="WP_150967846.1">
    <property type="nucleotide sequence ID" value="NZ_VZDO01000001.1"/>
</dbReference>
<organism evidence="5 6">
    <name type="scientific">Plantimonas leprariae</name>
    <dbReference type="NCBI Taxonomy" id="2615207"/>
    <lineage>
        <taxon>Bacteria</taxon>
        <taxon>Pseudomonadati</taxon>
        <taxon>Pseudomonadota</taxon>
        <taxon>Alphaproteobacteria</taxon>
        <taxon>Hyphomicrobiales</taxon>
        <taxon>Aurantimonadaceae</taxon>
        <taxon>Plantimonas</taxon>
    </lineage>
</organism>
<dbReference type="GO" id="GO:0015920">
    <property type="term" value="P:lipopolysaccharide transport"/>
    <property type="evidence" value="ECO:0007669"/>
    <property type="project" value="TreeGrafter"/>
</dbReference>
<feature type="region of interest" description="Disordered" evidence="2">
    <location>
        <begin position="89"/>
        <end position="110"/>
    </location>
</feature>
<accession>A0A7V7PTC2</accession>
<evidence type="ECO:0000256" key="3">
    <source>
        <dbReference type="SAM" id="SignalP"/>
    </source>
</evidence>
<feature type="compositionally biased region" description="Low complexity" evidence="2">
    <location>
        <begin position="89"/>
        <end position="107"/>
    </location>
</feature>
<feature type="signal peptide" evidence="3">
    <location>
        <begin position="1"/>
        <end position="24"/>
    </location>
</feature>
<sequence length="214" mass="22053">MKSIITRAAILPILLLAGLQAAGAQSFGSSFTGLQVKGDQPIAIDADQLDVDDRERIATFIGNVEVTQGDTLMKTSKLLVYYTKPPAEGGAANGSAKPAPAAAPTGGALPGGSNQIDRLVASGKVYVRSADQVATSEDGNFDMKTQIAILTGNVVMSQGDNVARGDKLTIHMDTGQAQLGGGGRVKILVAPDENKGNAQGAAAQQPKRQNQARN</sequence>
<dbReference type="GO" id="GO:0017089">
    <property type="term" value="F:glycolipid transfer activity"/>
    <property type="evidence" value="ECO:0007669"/>
    <property type="project" value="TreeGrafter"/>
</dbReference>
<name>A0A7V7PTC2_9HYPH</name>
<dbReference type="InterPro" id="IPR005653">
    <property type="entry name" value="OstA-like_N"/>
</dbReference>
<dbReference type="PANTHER" id="PTHR36504:SF1">
    <property type="entry name" value="LIPOPOLYSACCHARIDE EXPORT SYSTEM PROTEIN LPTA"/>
    <property type="match status" value="1"/>
</dbReference>
<dbReference type="Pfam" id="PF03968">
    <property type="entry name" value="LptD_N"/>
    <property type="match status" value="1"/>
</dbReference>
<feature type="chain" id="PRO_5031488086" evidence="3">
    <location>
        <begin position="25"/>
        <end position="214"/>
    </location>
</feature>
<reference evidence="5 6" key="1">
    <citation type="submission" date="2019-09" db="EMBL/GenBank/DDBJ databases">
        <title>YIM 132180 draft genome.</title>
        <authorList>
            <person name="Zhang K."/>
        </authorList>
    </citation>
    <scope>NUCLEOTIDE SEQUENCE [LARGE SCALE GENOMIC DNA]</scope>
    <source>
        <strain evidence="5 6">YIM 132180</strain>
    </source>
</reference>
<keyword evidence="6" id="KW-1185">Reference proteome</keyword>
<feature type="domain" description="Organic solvent tolerance-like N-terminal" evidence="4">
    <location>
        <begin position="44"/>
        <end position="175"/>
    </location>
</feature>
<dbReference type="EMBL" id="VZDO01000001">
    <property type="protein sequence ID" value="KAB0682873.1"/>
    <property type="molecule type" value="Genomic_DNA"/>
</dbReference>
<keyword evidence="1 3" id="KW-0732">Signal</keyword>
<evidence type="ECO:0000256" key="2">
    <source>
        <dbReference type="SAM" id="MobiDB-lite"/>
    </source>
</evidence>
<dbReference type="PANTHER" id="PTHR36504">
    <property type="entry name" value="LIPOPOLYSACCHARIDE EXPORT SYSTEM PROTEIN LPTA"/>
    <property type="match status" value="1"/>
</dbReference>
<dbReference type="AlphaFoldDB" id="A0A7V7PTC2"/>
<protein>
    <submittedName>
        <fullName evidence="5">OstA family protein</fullName>
    </submittedName>
</protein>
<dbReference type="GO" id="GO:0030288">
    <property type="term" value="C:outer membrane-bounded periplasmic space"/>
    <property type="evidence" value="ECO:0007669"/>
    <property type="project" value="TreeGrafter"/>
</dbReference>
<dbReference type="GO" id="GO:0009279">
    <property type="term" value="C:cell outer membrane"/>
    <property type="evidence" value="ECO:0007669"/>
    <property type="project" value="TreeGrafter"/>
</dbReference>
<evidence type="ECO:0000313" key="6">
    <source>
        <dbReference type="Proteomes" id="UP000432089"/>
    </source>
</evidence>
<dbReference type="Proteomes" id="UP000432089">
    <property type="component" value="Unassembled WGS sequence"/>
</dbReference>
<comment type="caution">
    <text evidence="5">The sequence shown here is derived from an EMBL/GenBank/DDBJ whole genome shotgun (WGS) entry which is preliminary data.</text>
</comment>
<evidence type="ECO:0000313" key="5">
    <source>
        <dbReference type="EMBL" id="KAB0682873.1"/>
    </source>
</evidence>
<evidence type="ECO:0000256" key="1">
    <source>
        <dbReference type="ARBA" id="ARBA00022729"/>
    </source>
</evidence>
<gene>
    <name evidence="5" type="ORF">F6X38_01985</name>
</gene>
<dbReference type="InterPro" id="IPR052037">
    <property type="entry name" value="LPS_export_LptA"/>
</dbReference>
<feature type="region of interest" description="Disordered" evidence="2">
    <location>
        <begin position="192"/>
        <end position="214"/>
    </location>
</feature>